<dbReference type="PANTHER" id="PTHR11926:SF1555">
    <property type="entry name" value="UDP-GLYCOSYLTRANSFERASE 83A1-LIKE"/>
    <property type="match status" value="1"/>
</dbReference>
<keyword evidence="2 3" id="KW-0808">Transferase</keyword>
<dbReference type="Proteomes" id="UP000288805">
    <property type="component" value="Unassembled WGS sequence"/>
</dbReference>
<reference evidence="3 4" key="1">
    <citation type="journal article" date="2018" name="PLoS Genet.">
        <title>Population sequencing reveals clonal diversity and ancestral inbreeding in the grapevine cultivar Chardonnay.</title>
        <authorList>
            <person name="Roach M.J."/>
            <person name="Johnson D.L."/>
            <person name="Bohlmann J."/>
            <person name="van Vuuren H.J."/>
            <person name="Jones S.J."/>
            <person name="Pretorius I.S."/>
            <person name="Schmidt S.A."/>
            <person name="Borneman A.R."/>
        </authorList>
    </citation>
    <scope>NUCLEOTIDE SEQUENCE [LARGE SCALE GENOMIC DNA]</scope>
    <source>
        <strain evidence="4">cv. Chardonnay</strain>
        <tissue evidence="3">Leaf</tissue>
    </source>
</reference>
<dbReference type="PANTHER" id="PTHR11926">
    <property type="entry name" value="GLUCOSYL/GLUCURONOSYL TRANSFERASES"/>
    <property type="match status" value="1"/>
</dbReference>
<dbReference type="CDD" id="cd03784">
    <property type="entry name" value="GT1_Gtf-like"/>
    <property type="match status" value="1"/>
</dbReference>
<dbReference type="Gene3D" id="3.40.50.2000">
    <property type="entry name" value="Glycogen Phosphorylase B"/>
    <property type="match status" value="2"/>
</dbReference>
<evidence type="ECO:0000256" key="2">
    <source>
        <dbReference type="ARBA" id="ARBA00022679"/>
    </source>
</evidence>
<dbReference type="FunFam" id="3.40.50.2000:FF:000108">
    <property type="entry name" value="UDP-glycosyltransferase 83A1"/>
    <property type="match status" value="1"/>
</dbReference>
<dbReference type="EMBL" id="QGNW01000371">
    <property type="protein sequence ID" value="RVW74363.1"/>
    <property type="molecule type" value="Genomic_DNA"/>
</dbReference>
<comment type="similarity">
    <text evidence="1">Belongs to the UDP-glycosyltransferase family.</text>
</comment>
<evidence type="ECO:0000313" key="4">
    <source>
        <dbReference type="Proteomes" id="UP000288805"/>
    </source>
</evidence>
<evidence type="ECO:0000256" key="1">
    <source>
        <dbReference type="ARBA" id="ARBA00009995"/>
    </source>
</evidence>
<accession>A0A438GQ82</accession>
<organism evidence="3 4">
    <name type="scientific">Vitis vinifera</name>
    <name type="common">Grape</name>
    <dbReference type="NCBI Taxonomy" id="29760"/>
    <lineage>
        <taxon>Eukaryota</taxon>
        <taxon>Viridiplantae</taxon>
        <taxon>Streptophyta</taxon>
        <taxon>Embryophyta</taxon>
        <taxon>Tracheophyta</taxon>
        <taxon>Spermatophyta</taxon>
        <taxon>Magnoliopsida</taxon>
        <taxon>eudicotyledons</taxon>
        <taxon>Gunneridae</taxon>
        <taxon>Pentapetalae</taxon>
        <taxon>rosids</taxon>
        <taxon>Vitales</taxon>
        <taxon>Vitaceae</taxon>
        <taxon>Viteae</taxon>
        <taxon>Vitis</taxon>
    </lineage>
</organism>
<comment type="caution">
    <text evidence="3">The sequence shown here is derived from an EMBL/GenBank/DDBJ whole genome shotgun (WGS) entry which is preliminary data.</text>
</comment>
<proteinExistence type="inferred from homology"/>
<dbReference type="FunFam" id="3.40.50.2000:FF:000061">
    <property type="entry name" value="UDP-glycosyltransferase 83A1"/>
    <property type="match status" value="1"/>
</dbReference>
<protein>
    <submittedName>
        <fullName evidence="3">UDP-glycosyltransferase 83A1</fullName>
    </submittedName>
</protein>
<gene>
    <name evidence="3" type="primary">UGT83A1_44</name>
    <name evidence="3" type="ORF">CK203_056853</name>
</gene>
<sequence length="453" mass="50427">MGKPHILVVPLPAQGHVLPLMELSLCLAKQGLRVTFVNTEFIHERLVNALMERDNLGDQFRLVSIPDGLTDADRIIPGKLSEAIWGIMGEKLEELIGMIKRAGDDVSCVVADRGVGSALEVAAKMGIRRAAFCPIAAIFTPLVFSIPKLINDGIIDNEGTPIKGQEIQFLPTNIPAINTKDFPWVRNGNLTMQKLMFKLIVRNNEAVKKADWLICNSAYDLEPAAFALAPEIIPVGPLLARNRLGNSAGSLWPEDSTCLKWLDQHPPCSVIYVAFGSMTIFNEKQFKELALGLELSNMPFLWVVRPNSIDCTKVAYPEGFQDRIANRGKIVGWAPQQKVLSHPSVACFLSHCGWNSTIEGVSNGVSFLCWPYSVDQFLNERYISDVWKVGLGFNPDERGIITREEIKHKVEQLLGDENFRIRASNLKESAMNCVREGGSSYNNLQRFIQWLKA</sequence>
<dbReference type="InterPro" id="IPR002213">
    <property type="entry name" value="UDP_glucos_trans"/>
</dbReference>
<dbReference type="GO" id="GO:0008194">
    <property type="term" value="F:UDP-glycosyltransferase activity"/>
    <property type="evidence" value="ECO:0007669"/>
    <property type="project" value="InterPro"/>
</dbReference>
<name>A0A438GQ82_VITVI</name>
<evidence type="ECO:0000313" key="3">
    <source>
        <dbReference type="EMBL" id="RVW74363.1"/>
    </source>
</evidence>
<dbReference type="SUPFAM" id="SSF53756">
    <property type="entry name" value="UDP-Glycosyltransferase/glycogen phosphorylase"/>
    <property type="match status" value="1"/>
</dbReference>
<dbReference type="AlphaFoldDB" id="A0A438GQ82"/>
<dbReference type="Pfam" id="PF00201">
    <property type="entry name" value="UDPGT"/>
    <property type="match status" value="1"/>
</dbReference>